<keyword evidence="2" id="KW-0819">tRNA processing</keyword>
<dbReference type="InterPro" id="IPR047151">
    <property type="entry name" value="RNZ2-like"/>
</dbReference>
<reference evidence="11" key="2">
    <citation type="submission" date="2015-07" db="EMBL/GenBank/DDBJ databases">
        <authorList>
            <person name="Moine D."/>
            <person name="Kassam M."/>
        </authorList>
    </citation>
    <scope>NUCLEOTIDE SEQUENCE [LARGE SCALE GENOMIC DNA]</scope>
    <source>
        <strain evidence="11">LMG 26250</strain>
    </source>
</reference>
<evidence type="ECO:0000256" key="3">
    <source>
        <dbReference type="ARBA" id="ARBA00022722"/>
    </source>
</evidence>
<dbReference type="Proteomes" id="UP000009340">
    <property type="component" value="Unassembled WGS sequence"/>
</dbReference>
<keyword evidence="6" id="KW-0378">Hydrolase</keyword>
<dbReference type="Proteomes" id="UP000067320">
    <property type="component" value="Chromosome"/>
</dbReference>
<dbReference type="EMBL" id="CP012264">
    <property type="protein sequence ID" value="ALB63017.1"/>
    <property type="molecule type" value="Genomic_DNA"/>
</dbReference>
<dbReference type="RefSeq" id="WP_007679010.1">
    <property type="nucleotide sequence ID" value="NZ_CAKW01000126.1"/>
</dbReference>
<dbReference type="Gene3D" id="3.60.15.10">
    <property type="entry name" value="Ribonuclease Z/Hydroxyacylglutathione hydrolase-like"/>
    <property type="match status" value="1"/>
</dbReference>
<reference evidence="9" key="1">
    <citation type="submission" date="2012-07" db="EMBL/GenBank/DDBJ databases">
        <authorList>
            <person name="Cummings C."/>
        </authorList>
    </citation>
    <scope>NUCLEOTIDE SEQUENCE</scope>
    <source>
        <strain evidence="9">1330</strain>
    </source>
</reference>
<dbReference type="PATRIC" id="fig|1073999.7.peg.2329"/>
<evidence type="ECO:0000256" key="2">
    <source>
        <dbReference type="ARBA" id="ARBA00022694"/>
    </source>
</evidence>
<protein>
    <submittedName>
        <fullName evidence="8">Ribonuclease Z</fullName>
    </submittedName>
</protein>
<keyword evidence="7" id="KW-0862">Zinc</keyword>
<dbReference type="AlphaFoldDB" id="K8A2U3"/>
<dbReference type="PANTHER" id="PTHR12553:SF49">
    <property type="entry name" value="ZINC PHOSPHODIESTERASE ELAC PROTEIN 2"/>
    <property type="match status" value="1"/>
</dbReference>
<reference evidence="11" key="3">
    <citation type="submission" date="2015-09" db="EMBL/GenBank/DDBJ databases">
        <title>Cronobacter genome sequencing and assembly.</title>
        <authorList>
            <person name="Descombes P."/>
            <person name="Baert L."/>
            <person name="Ngom-Bru C."/>
            <person name="Barretto C."/>
        </authorList>
    </citation>
    <scope>NUCLEOTIDE SEQUENCE [LARGE SCALE GENOMIC DNA]</scope>
    <source>
        <strain evidence="11">LMG 26250</strain>
    </source>
</reference>
<evidence type="ECO:0000256" key="5">
    <source>
        <dbReference type="ARBA" id="ARBA00022759"/>
    </source>
</evidence>
<keyword evidence="4" id="KW-0479">Metal-binding</keyword>
<dbReference type="Pfam" id="PF23023">
    <property type="entry name" value="Anti-Pycsar_Apyc1"/>
    <property type="match status" value="1"/>
</dbReference>
<comment type="cofactor">
    <cofactor evidence="1">
        <name>Zn(2+)</name>
        <dbReference type="ChEBI" id="CHEBI:29105"/>
    </cofactor>
</comment>
<dbReference type="InterPro" id="IPR036866">
    <property type="entry name" value="RibonucZ/Hydroxyglut_hydro"/>
</dbReference>
<evidence type="ECO:0000313" key="8">
    <source>
        <dbReference type="EMBL" id="ALB63017.1"/>
    </source>
</evidence>
<dbReference type="SUPFAM" id="SSF56281">
    <property type="entry name" value="Metallo-hydrolase/oxidoreductase"/>
    <property type="match status" value="1"/>
</dbReference>
<gene>
    <name evidence="8" type="ORF">AFK62_11115</name>
    <name evidence="9" type="ORF">BN137_3535</name>
</gene>
<accession>K8A2U3</accession>
<keyword evidence="3" id="KW-0540">Nuclease</keyword>
<evidence type="ECO:0000313" key="11">
    <source>
        <dbReference type="Proteomes" id="UP000067320"/>
    </source>
</evidence>
<dbReference type="EMBL" id="CAKW01000126">
    <property type="protein sequence ID" value="CCJ74138.1"/>
    <property type="molecule type" value="Genomic_DNA"/>
</dbReference>
<dbReference type="STRING" id="1073999.AFK62_11115"/>
<name>K8A2U3_9ENTR</name>
<reference evidence="8 11" key="4">
    <citation type="journal article" date="2016" name="Genome Announc.">
        <title>Fully Closed Genome Sequences of Five Type Strains of the Genus Cronobacter and One Cronobacter sakazakii Strain.</title>
        <authorList>
            <person name="Moine D."/>
            <person name="Kassam M."/>
            <person name="Baert L."/>
            <person name="Tang Y."/>
            <person name="Barretto C."/>
            <person name="Ngom Bru C."/>
            <person name="Klijn A."/>
            <person name="Descombes P."/>
        </authorList>
    </citation>
    <scope>NUCLEOTIDE SEQUENCE [LARGE SCALE GENOMIC DNA]</scope>
    <source>
        <strain evidence="8 11">LMG 26250</strain>
    </source>
</reference>
<dbReference type="eggNOG" id="COG1234">
    <property type="taxonomic scope" value="Bacteria"/>
</dbReference>
<sequence length="250" mass="27626">MIIDVLGSGSAFATQQNTSSILIQGASTQWLVDCGPTIPRALWQRQTPINAIDAIWFTHVHPDHCAGLAALLNQWKSLGREKPLTLFCQPAQRAVLQQLALLAVWPQTTFCFAIDWQDIAAEMTWRDWRIRSAATQHEIPCRSLRIDTDGMALFYSGDGRPTPESLALMAGATLAFQECASWRALEDDASHGDFPSCQTVCECLQLPALGLYHCWEADIPAIREACARHPALFLTEDGQRHTLARAQASA</sequence>
<evidence type="ECO:0000313" key="9">
    <source>
        <dbReference type="EMBL" id="CCJ74138.1"/>
    </source>
</evidence>
<keyword evidence="11" id="KW-1185">Reference proteome</keyword>
<dbReference type="KEGG" id="ccon:AFK62_11115"/>
<organism evidence="9 10">
    <name type="scientific">Cronobacter condimenti 1330</name>
    <dbReference type="NCBI Taxonomy" id="1073999"/>
    <lineage>
        <taxon>Bacteria</taxon>
        <taxon>Pseudomonadati</taxon>
        <taxon>Pseudomonadota</taxon>
        <taxon>Gammaproteobacteria</taxon>
        <taxon>Enterobacterales</taxon>
        <taxon>Enterobacteriaceae</taxon>
        <taxon>Cronobacter</taxon>
    </lineage>
</organism>
<evidence type="ECO:0000313" key="10">
    <source>
        <dbReference type="Proteomes" id="UP000009340"/>
    </source>
</evidence>
<dbReference type="PANTHER" id="PTHR12553">
    <property type="entry name" value="ZINC PHOSPHODIESTERASE ELAC PROTEIN 2"/>
    <property type="match status" value="1"/>
</dbReference>
<dbReference type="OrthoDB" id="9803916at2"/>
<keyword evidence="5" id="KW-0255">Endonuclease</keyword>
<proteinExistence type="predicted"/>
<evidence type="ECO:0000256" key="1">
    <source>
        <dbReference type="ARBA" id="ARBA00001947"/>
    </source>
</evidence>
<dbReference type="GO" id="GO:0046872">
    <property type="term" value="F:metal ion binding"/>
    <property type="evidence" value="ECO:0007669"/>
    <property type="project" value="UniProtKB-KW"/>
</dbReference>
<dbReference type="GO" id="GO:0042781">
    <property type="term" value="F:3'-tRNA processing endoribonuclease activity"/>
    <property type="evidence" value="ECO:0007669"/>
    <property type="project" value="InterPro"/>
</dbReference>
<dbReference type="CDD" id="cd16272">
    <property type="entry name" value="RNaseZ_MBL-fold"/>
    <property type="match status" value="1"/>
</dbReference>
<evidence type="ECO:0000256" key="4">
    <source>
        <dbReference type="ARBA" id="ARBA00022723"/>
    </source>
</evidence>
<evidence type="ECO:0000256" key="7">
    <source>
        <dbReference type="ARBA" id="ARBA00022833"/>
    </source>
</evidence>
<evidence type="ECO:0000256" key="6">
    <source>
        <dbReference type="ARBA" id="ARBA00022801"/>
    </source>
</evidence>